<dbReference type="CDD" id="cd06170">
    <property type="entry name" value="LuxR_C_like"/>
    <property type="match status" value="1"/>
</dbReference>
<dbReference type="SMART" id="SM00421">
    <property type="entry name" value="HTH_LUXR"/>
    <property type="match status" value="1"/>
</dbReference>
<feature type="region of interest" description="Disordered" evidence="3">
    <location>
        <begin position="1"/>
        <end position="30"/>
    </location>
</feature>
<dbReference type="InterPro" id="IPR000792">
    <property type="entry name" value="Tscrpt_reg_LuxR_C"/>
</dbReference>
<accession>A0ABU4MGQ2</accession>
<feature type="compositionally biased region" description="Low complexity" evidence="3">
    <location>
        <begin position="456"/>
        <end position="471"/>
    </location>
</feature>
<dbReference type="Pfam" id="PF13191">
    <property type="entry name" value="AAA_16"/>
    <property type="match status" value="1"/>
</dbReference>
<dbReference type="SUPFAM" id="SSF46894">
    <property type="entry name" value="C-terminal effector domain of the bipartite response regulators"/>
    <property type="match status" value="1"/>
</dbReference>
<dbReference type="Pfam" id="PF00196">
    <property type="entry name" value="GerE"/>
    <property type="match status" value="1"/>
</dbReference>
<proteinExistence type="predicted"/>
<feature type="compositionally biased region" description="Low complexity" evidence="3">
    <location>
        <begin position="12"/>
        <end position="30"/>
    </location>
</feature>
<feature type="region of interest" description="Disordered" evidence="3">
    <location>
        <begin position="407"/>
        <end position="572"/>
    </location>
</feature>
<name>A0ABU4MGQ2_9ACTN</name>
<keyword evidence="2" id="KW-0067">ATP-binding</keyword>
<dbReference type="RefSeq" id="WP_193382474.1">
    <property type="nucleotide sequence ID" value="NZ_JABXWF010000004.1"/>
</dbReference>
<evidence type="ECO:0000256" key="2">
    <source>
        <dbReference type="ARBA" id="ARBA00022840"/>
    </source>
</evidence>
<organism evidence="5 6">
    <name type="scientific">Streptomyces caniscabiei</name>
    <dbReference type="NCBI Taxonomy" id="2746961"/>
    <lineage>
        <taxon>Bacteria</taxon>
        <taxon>Bacillati</taxon>
        <taxon>Actinomycetota</taxon>
        <taxon>Actinomycetes</taxon>
        <taxon>Kitasatosporales</taxon>
        <taxon>Streptomycetaceae</taxon>
        <taxon>Streptomyces</taxon>
    </lineage>
</organism>
<evidence type="ECO:0000256" key="1">
    <source>
        <dbReference type="ARBA" id="ARBA00022741"/>
    </source>
</evidence>
<dbReference type="SMART" id="SM00382">
    <property type="entry name" value="AAA"/>
    <property type="match status" value="1"/>
</dbReference>
<evidence type="ECO:0000313" key="5">
    <source>
        <dbReference type="EMBL" id="MDX3035712.1"/>
    </source>
</evidence>
<dbReference type="PANTHER" id="PTHR16305">
    <property type="entry name" value="TESTICULAR SOLUBLE ADENYLYL CYCLASE"/>
    <property type="match status" value="1"/>
</dbReference>
<gene>
    <name evidence="5" type="ORF">PV383_00810</name>
</gene>
<dbReference type="InterPro" id="IPR016032">
    <property type="entry name" value="Sig_transdc_resp-reg_C-effctor"/>
</dbReference>
<feature type="domain" description="HTH luxR-type" evidence="4">
    <location>
        <begin position="1101"/>
        <end position="1166"/>
    </location>
</feature>
<dbReference type="InterPro" id="IPR003593">
    <property type="entry name" value="AAA+_ATPase"/>
</dbReference>
<dbReference type="SUPFAM" id="SSF52540">
    <property type="entry name" value="P-loop containing nucleoside triphosphate hydrolases"/>
    <property type="match status" value="1"/>
</dbReference>
<dbReference type="Proteomes" id="UP001282474">
    <property type="component" value="Unassembled WGS sequence"/>
</dbReference>
<keyword evidence="6" id="KW-1185">Reference proteome</keyword>
<reference evidence="5 6" key="1">
    <citation type="journal article" date="2023" name="Microb. Genom.">
        <title>Mesoterricola silvestris gen. nov., sp. nov., Mesoterricola sediminis sp. nov., Geothrix oryzae sp. nov., Geothrix edaphica sp. nov., Geothrix rubra sp. nov., and Geothrix limicola sp. nov., six novel members of Acidobacteriota isolated from soils.</title>
        <authorList>
            <person name="Weisberg A.J."/>
            <person name="Pearce E."/>
            <person name="Kramer C.G."/>
            <person name="Chang J.H."/>
            <person name="Clarke C.R."/>
        </authorList>
    </citation>
    <scope>NUCLEOTIDE SEQUENCE [LARGE SCALE GENOMIC DNA]</scope>
    <source>
        <strain evidence="5 6">NE20-4-1</strain>
    </source>
</reference>
<protein>
    <submittedName>
        <fullName evidence="5">AAA family ATPase</fullName>
    </submittedName>
</protein>
<dbReference type="InterPro" id="IPR041664">
    <property type="entry name" value="AAA_16"/>
</dbReference>
<dbReference type="Gene3D" id="1.10.10.10">
    <property type="entry name" value="Winged helix-like DNA-binding domain superfamily/Winged helix DNA-binding domain"/>
    <property type="match status" value="1"/>
</dbReference>
<dbReference type="InterPro" id="IPR027417">
    <property type="entry name" value="P-loop_NTPase"/>
</dbReference>
<dbReference type="EMBL" id="JARAWJ010000001">
    <property type="protein sequence ID" value="MDX3035712.1"/>
    <property type="molecule type" value="Genomic_DNA"/>
</dbReference>
<evidence type="ECO:0000256" key="3">
    <source>
        <dbReference type="SAM" id="MobiDB-lite"/>
    </source>
</evidence>
<dbReference type="PROSITE" id="PS50043">
    <property type="entry name" value="HTH_LUXR_2"/>
    <property type="match status" value="1"/>
</dbReference>
<keyword evidence="1" id="KW-0547">Nucleotide-binding</keyword>
<evidence type="ECO:0000313" key="6">
    <source>
        <dbReference type="Proteomes" id="UP001282474"/>
    </source>
</evidence>
<evidence type="ECO:0000259" key="4">
    <source>
        <dbReference type="PROSITE" id="PS50043"/>
    </source>
</evidence>
<sequence>MPRPSQRGAGGLELSSFSVEPSFSSLSSPALVGREAERELLTAVVRSGRDGHGSSVFVLGEPGIGKSRLVEEAASAAARTGARVLRGRAASAGRAVPLRPLAEAVFSGLRGEGAPSDGELGPYEPLLTRLCGLAPQDGAPLVGYAEAVLRLLHVLGRDGGCVLVLEDLHDADADTLAIVDYLTDNLSGQRTVLLATLRGESGPALALAGAATSRRTARTIRLARLGAAGTAELAARCLGHGSAEDVPAAVLNRLHTVSEGVPFVVEELLRAMVDGGGLVREGGSRWAVAGSLDAGVPATVAAAVLQRVDQLPPAGVALLEAAAVLGRRFPVDVAARAAGLDRATALTQLRHASHAHLVSGATTPADPGWHTFRHALTADAISGRLLPAERAALCLAAADAIEGTWGVSDEEASPAATHAGGDTPTRPITPSTTHHDTPSRGDTVPSGRPGVPGPPHRGSGPADLPDTPTHGHNPDPDPDPDQSNNNSNSTVTRPGAPRPAPEPTGLPQAPSRGPESVDPHVPTPRVPETAGPPHAPPAEPDFSALALAQLPPPAPAPSAAPARTPHRPLGEETNDDLYRLAAELCVAGGRPARAAVLLARAGRQAVARGALLTAVELLDRGLELIADTPDAPPEAVARLLEELLGTLVLTGDVRRVSELGDRLDRVLTVSGAPAGRRAAGFLTRARAAATAQQWEEGLTAVRRARELLGDTPDPASRAALDAVAAHLVLNSQRPDRLESARALAEGAVATAEEVGLPEVACKALNMLGYCLRPRDLGEAEDAFARLVATAEAHALPVWRIRGLLELGVLDRVRFTGTDRLLAARAAAEDTGAVLMTAWADMHLTLSHILRDEHDRAAESARRLRETARRLRLREVELIGAGVDGIIAASLGERERLDATLRTLERALAGRSAGALWGYADTSVWGWAQGVCSLLREEPDRALAEFTEADAVMRALPSTRGVTGFLGPYLLLRTLRGTADWGELDGPGTERLAQVHWDRPFAGWSRAVLLGREGRSAEAAKAAEEALTGTAAIPLAAHLCLRLGAQAALADGWGRPVEWLRAAEQFFHERGTTRVSAACRALLRDAGAPVPRRRQGHDTIPRELRRVGVTAREYEVLRLLAARLGNQEIADHLFLSPRTVEKHLASLRHRTDSPDRAALITLARRYAEDR</sequence>
<feature type="compositionally biased region" description="Low complexity" evidence="3">
    <location>
        <begin position="481"/>
        <end position="490"/>
    </location>
</feature>
<dbReference type="PANTHER" id="PTHR16305:SF35">
    <property type="entry name" value="TRANSCRIPTIONAL ACTIVATOR DOMAIN"/>
    <property type="match status" value="1"/>
</dbReference>
<comment type="caution">
    <text evidence="5">The sequence shown here is derived from an EMBL/GenBank/DDBJ whole genome shotgun (WGS) entry which is preliminary data.</text>
</comment>
<dbReference type="InterPro" id="IPR036388">
    <property type="entry name" value="WH-like_DNA-bd_sf"/>
</dbReference>